<dbReference type="REBASE" id="97791">
    <property type="entry name" value="M.EphEC2ORF15P"/>
</dbReference>
<name>A0A0A0P5N1_9CAUD</name>
<evidence type="ECO:0000313" key="1">
    <source>
        <dbReference type="EMBL" id="AGZ17806.1"/>
    </source>
</evidence>
<dbReference type="EMBL" id="KF591601">
    <property type="protein sequence ID" value="AGZ17806.1"/>
    <property type="molecule type" value="Genomic_DNA"/>
</dbReference>
<evidence type="ECO:0000313" key="2">
    <source>
        <dbReference type="Proteomes" id="UP000030156"/>
    </source>
</evidence>
<protein>
    <submittedName>
        <fullName evidence="1">Putative DNA methylase</fullName>
    </submittedName>
</protein>
<organism evidence="1 2">
    <name type="scientific">Enterobacteria phage IME_EC2</name>
    <dbReference type="NCBI Taxonomy" id="1414766"/>
    <lineage>
        <taxon>Viruses</taxon>
        <taxon>Duplodnaviria</taxon>
        <taxon>Heunggongvirae</taxon>
        <taxon>Uroviricota</taxon>
        <taxon>Caudoviricetes</taxon>
        <taxon>Murrayvirus</taxon>
        <taxon>Murrayvirus EC2</taxon>
    </lineage>
</organism>
<dbReference type="InterPro" id="IPR008593">
    <property type="entry name" value="Dam_MeTrfase"/>
</dbReference>
<dbReference type="GO" id="GO:0003677">
    <property type="term" value="F:DNA binding"/>
    <property type="evidence" value="ECO:0007669"/>
    <property type="project" value="InterPro"/>
</dbReference>
<dbReference type="NCBIfam" id="TIGR01712">
    <property type="entry name" value="phage_N6A_met"/>
    <property type="match status" value="1"/>
</dbReference>
<dbReference type="Proteomes" id="UP000030156">
    <property type="component" value="Segment"/>
</dbReference>
<keyword evidence="1" id="KW-0489">Methyltransferase</keyword>
<accession>A0A0A0P5N1</accession>
<dbReference type="GO" id="GO:0009007">
    <property type="term" value="F:site-specific DNA-methyltransferase (adenine-specific) activity"/>
    <property type="evidence" value="ECO:0007669"/>
    <property type="project" value="InterPro"/>
</dbReference>
<gene>
    <name evidence="1" type="ORF">IME_EC2_15</name>
</gene>
<sequence length="213" mass="23604">MKDEKDTTTIDHVDGMTEAERAAADVTTVSGRRFNKSKTPDAIRQKWQTPRWLFDWAVKRFGQFGIDVAAEKANALCDVYLDEKTDALKDGVDWGAEGGLAWCNPPYAEPLPWIVKAIQQAKDRDVTTVFLLNSDASTAWFKKALDAGSLVIHITSDGENSGRVAFVKAGTEVAGKKNSKPSVMFVIKPKKRGPIKTEYLTQAEMMFEGKTMI</sequence>
<dbReference type="GO" id="GO:0032259">
    <property type="term" value="P:methylation"/>
    <property type="evidence" value="ECO:0007669"/>
    <property type="project" value="UniProtKB-KW"/>
</dbReference>
<reference evidence="1 2" key="1">
    <citation type="submission" date="2013-08" db="EMBL/GenBank/DDBJ databases">
        <authorList>
            <person name="Tong Y."/>
            <person name="Hua Y."/>
            <person name="Mi Z."/>
            <person name="An X."/>
            <person name="Pei G."/>
            <person name="Wang W."/>
            <person name="Xu X."/>
            <person name="Li S."/>
        </authorList>
    </citation>
    <scope>NUCLEOTIDE SEQUENCE [LARGE SCALE GENOMIC DNA]</scope>
    <source>
        <strain evidence="1">Sewage</strain>
    </source>
</reference>
<dbReference type="GO" id="GO:0009307">
    <property type="term" value="P:DNA restriction-modification system"/>
    <property type="evidence" value="ECO:0007669"/>
    <property type="project" value="InterPro"/>
</dbReference>
<proteinExistence type="predicted"/>
<dbReference type="Pfam" id="PF05869">
    <property type="entry name" value="Dam"/>
    <property type="match status" value="1"/>
</dbReference>
<keyword evidence="2" id="KW-1185">Reference proteome</keyword>
<keyword evidence="1" id="KW-0808">Transferase</keyword>